<sequence>MATTVAEAAPQAAVAVAPLPVVAERAPVVQLKLGDLPRTVSSASKPPPSPFESVSQPDHALAAPAPVATGAAAEAAHAAAHAPGGSGGEAAAPANGGQEPSPRRLHPAKSALKIRSVTAEGGAAAAADAKGLTWADTHGQAIHHVQEYQPSEHGSESFVKKSLGCGCSIQ</sequence>
<proteinExistence type="predicted"/>
<dbReference type="AlphaFoldDB" id="A0A2P6V650"/>
<accession>A0A2P6V650</accession>
<keyword evidence="3" id="KW-1185">Reference proteome</keyword>
<evidence type="ECO:0000313" key="3">
    <source>
        <dbReference type="Proteomes" id="UP000239649"/>
    </source>
</evidence>
<feature type="region of interest" description="Disordered" evidence="1">
    <location>
        <begin position="34"/>
        <end position="109"/>
    </location>
</feature>
<organism evidence="2 3">
    <name type="scientific">Micractinium conductrix</name>
    <dbReference type="NCBI Taxonomy" id="554055"/>
    <lineage>
        <taxon>Eukaryota</taxon>
        <taxon>Viridiplantae</taxon>
        <taxon>Chlorophyta</taxon>
        <taxon>core chlorophytes</taxon>
        <taxon>Trebouxiophyceae</taxon>
        <taxon>Chlorellales</taxon>
        <taxon>Chlorellaceae</taxon>
        <taxon>Chlorella clade</taxon>
        <taxon>Micractinium</taxon>
    </lineage>
</organism>
<comment type="caution">
    <text evidence="2">The sequence shown here is derived from an EMBL/GenBank/DDBJ whole genome shotgun (WGS) entry which is preliminary data.</text>
</comment>
<feature type="compositionally biased region" description="Low complexity" evidence="1">
    <location>
        <begin position="59"/>
        <end position="100"/>
    </location>
</feature>
<name>A0A2P6V650_9CHLO</name>
<dbReference type="EMBL" id="LHPF02000026">
    <property type="protein sequence ID" value="PSC69562.1"/>
    <property type="molecule type" value="Genomic_DNA"/>
</dbReference>
<dbReference type="OrthoDB" id="1921202at2759"/>
<gene>
    <name evidence="2" type="ORF">C2E20_6961</name>
</gene>
<evidence type="ECO:0000313" key="2">
    <source>
        <dbReference type="EMBL" id="PSC69562.1"/>
    </source>
</evidence>
<protein>
    <submittedName>
        <fullName evidence="2">Uncharacterized protein</fullName>
    </submittedName>
</protein>
<reference evidence="2 3" key="1">
    <citation type="journal article" date="2018" name="Plant J.">
        <title>Genome sequences of Chlorella sorokiniana UTEX 1602 and Micractinium conductrix SAG 241.80: implications to maltose excretion by a green alga.</title>
        <authorList>
            <person name="Arriola M.B."/>
            <person name="Velmurugan N."/>
            <person name="Zhang Y."/>
            <person name="Plunkett M.H."/>
            <person name="Hondzo H."/>
            <person name="Barney B.M."/>
        </authorList>
    </citation>
    <scope>NUCLEOTIDE SEQUENCE [LARGE SCALE GENOMIC DNA]</scope>
    <source>
        <strain evidence="2 3">SAG 241.80</strain>
    </source>
</reference>
<dbReference type="Proteomes" id="UP000239649">
    <property type="component" value="Unassembled WGS sequence"/>
</dbReference>
<evidence type="ECO:0000256" key="1">
    <source>
        <dbReference type="SAM" id="MobiDB-lite"/>
    </source>
</evidence>